<evidence type="ECO:0000256" key="1">
    <source>
        <dbReference type="ARBA" id="ARBA00005460"/>
    </source>
</evidence>
<dbReference type="OMA" id="GTCNGDI"/>
<dbReference type="Pfam" id="PF17781">
    <property type="entry name" value="RPN1_RPN2_N"/>
    <property type="match status" value="1"/>
</dbReference>
<dbReference type="GO" id="GO:0042176">
    <property type="term" value="P:regulation of protein catabolic process"/>
    <property type="evidence" value="ECO:0007669"/>
    <property type="project" value="InterPro"/>
</dbReference>
<dbReference type="InterPro" id="IPR016024">
    <property type="entry name" value="ARM-type_fold"/>
</dbReference>
<dbReference type="Pfam" id="PF18051">
    <property type="entry name" value="RPN1_C"/>
    <property type="match status" value="1"/>
</dbReference>
<dbReference type="InterPro" id="IPR016643">
    <property type="entry name" value="26S_Psome_Rpn1"/>
</dbReference>
<evidence type="ECO:0000313" key="7">
    <source>
        <dbReference type="EMBL" id="KAG8463714.1"/>
    </source>
</evidence>
<sequence>MNVDLAAAGKGGAKDAKGKKDGKKKKDEADDLSPEDAKLKADLDLLAERALDADAGVQKAALDAMINEIRSSTSSMTSVPKPLKFLRPHYAVLKAAFATCSNQANKTLMADVLSVLAMTMGGEGERESLKFKLQGSIDDIGTWGHEYVRNLSGEIAAEYEELTADKAAAVNVDSASGTLGSVFLLIRQMVPFFMKHNSEPEAVDLLMEVESLHEIINHVDPANCTRICLYLEQVSRYVPEPDDRKVIATAIACLRKVGKVTEAVRFALLIGDIDLVVEIINSCDDPSLRKQAAFLLSRQGVRPELKDESLADICAGSLLSENYLNLARELDVVEPKLPEDIFKTYLERKGGALSNFDSARQNLASTFVNAFVNAGYGADKLMLTEGNKWLYKNKEHGMMSAAASLGVLLLWDVDNGLTQIDKFLYSTDNYIKAGALLAVGLLNTGVRNECDPALALLAEHLESSNAMMKIAAIFGLGMAYVGSQKEEVLEMLLPIVADTDAPLDVASFAALALGLVFVGSCHEDVCQCVMAALMEREQSALEAQSLARFLCVGAGLLYLGKQSAVDVTLELSKTIPGRIGEYCERTLETCAYMGSGNVLKVQRLMAMTGEHPDAPAPLTAVEGAAEGAPAAAPPPAAGAAAAGAGAGAASAGGGASTAAVKAEDKLFDAQTVATFGIALVAMGEEFGAQMAHRSFGHMLQYGDVSARRGVPLAVGLLHASVPKQEAVDLLSKLSHDPDVPTATNSILAMGLVGAGTNNSRVANNLRALASYYSKEAGLLFAVRVAQGLLHAGKGLLGFNAYHSGRAVFCPNAGAALVTLMHVLLDFKGLILGKHHYLLYVLIAAAAPRMLITVDEELKPLPVSVRVGTAVDIVGLAGKPKSITGFQTHQTPVLLGHEDRAELATDEYLPLHSTLEGFIILKKNPEYVAPAKE</sequence>
<keyword evidence="2" id="KW-0677">Repeat</keyword>
<evidence type="ECO:0000259" key="6">
    <source>
        <dbReference type="Pfam" id="PF18051"/>
    </source>
</evidence>
<dbReference type="GO" id="GO:0030234">
    <property type="term" value="F:enzyme regulator activity"/>
    <property type="evidence" value="ECO:0007669"/>
    <property type="project" value="InterPro"/>
</dbReference>
<dbReference type="Pfam" id="PF01851">
    <property type="entry name" value="PC_rep"/>
    <property type="match status" value="2"/>
</dbReference>
<accession>A0A8J5XNF5</accession>
<protein>
    <recommendedName>
        <fullName evidence="9">26S proteasome non-ATPase regulatory subunit 2 homolog</fullName>
    </recommendedName>
</protein>
<comment type="caution">
    <text evidence="7">The sequence shown here is derived from an EMBL/GenBank/DDBJ whole genome shotgun (WGS) entry which is preliminary data.</text>
</comment>
<evidence type="ECO:0000256" key="2">
    <source>
        <dbReference type="ARBA" id="ARBA00022737"/>
    </source>
</evidence>
<keyword evidence="8" id="KW-1185">Reference proteome</keyword>
<dbReference type="PIRSF" id="PIRSF015965">
    <property type="entry name" value="26S_Psome_Rpn1"/>
    <property type="match status" value="1"/>
</dbReference>
<dbReference type="GO" id="GO:0034515">
    <property type="term" value="C:proteasome storage granule"/>
    <property type="evidence" value="ECO:0007669"/>
    <property type="project" value="TreeGrafter"/>
</dbReference>
<dbReference type="GO" id="GO:0043161">
    <property type="term" value="P:proteasome-mediated ubiquitin-dependent protein catabolic process"/>
    <property type="evidence" value="ECO:0007669"/>
    <property type="project" value="TreeGrafter"/>
</dbReference>
<dbReference type="SUPFAM" id="SSF48371">
    <property type="entry name" value="ARM repeat"/>
    <property type="match status" value="1"/>
</dbReference>
<feature type="domain" description="RPN1 N-terminal" evidence="5">
    <location>
        <begin position="43"/>
        <end position="347"/>
    </location>
</feature>
<reference evidence="7" key="1">
    <citation type="submission" date="2021-05" db="EMBL/GenBank/DDBJ databases">
        <title>The genome of the haptophyte Pavlova lutheri (Diacronema luteri, Pavlovales) - a model for lipid biosynthesis in eukaryotic algae.</title>
        <authorList>
            <person name="Hulatt C.J."/>
            <person name="Posewitz M.C."/>
        </authorList>
    </citation>
    <scope>NUCLEOTIDE SEQUENCE</scope>
    <source>
        <strain evidence="7">NIVA-4/92</strain>
    </source>
</reference>
<evidence type="ECO:0008006" key="9">
    <source>
        <dbReference type="Google" id="ProtNLM"/>
    </source>
</evidence>
<organism evidence="7 8">
    <name type="scientific">Diacronema lutheri</name>
    <name type="common">Unicellular marine alga</name>
    <name type="synonym">Monochrysis lutheri</name>
    <dbReference type="NCBI Taxonomy" id="2081491"/>
    <lineage>
        <taxon>Eukaryota</taxon>
        <taxon>Haptista</taxon>
        <taxon>Haptophyta</taxon>
        <taxon>Pavlovophyceae</taxon>
        <taxon>Pavlovales</taxon>
        <taxon>Pavlovaceae</taxon>
        <taxon>Diacronema</taxon>
    </lineage>
</organism>
<proteinExistence type="inferred from homology"/>
<evidence type="ECO:0000259" key="5">
    <source>
        <dbReference type="Pfam" id="PF17781"/>
    </source>
</evidence>
<gene>
    <name evidence="7" type="ORF">KFE25_003987</name>
</gene>
<dbReference type="Proteomes" id="UP000751190">
    <property type="component" value="Unassembled WGS sequence"/>
</dbReference>
<dbReference type="InterPro" id="IPR041433">
    <property type="entry name" value="RPN1_C"/>
</dbReference>
<dbReference type="GO" id="GO:0008540">
    <property type="term" value="C:proteasome regulatory particle, base subcomplex"/>
    <property type="evidence" value="ECO:0007669"/>
    <property type="project" value="TreeGrafter"/>
</dbReference>
<dbReference type="InterPro" id="IPR002015">
    <property type="entry name" value="Proteasome/cyclosome_rpt"/>
</dbReference>
<dbReference type="AlphaFoldDB" id="A0A8J5XNF5"/>
<dbReference type="PANTHER" id="PTHR10943:SF1">
    <property type="entry name" value="26S PROTEASOME NON-ATPASE REGULATORY SUBUNIT 2"/>
    <property type="match status" value="1"/>
</dbReference>
<dbReference type="PANTHER" id="PTHR10943">
    <property type="entry name" value="26S PROTEASOME NON-ATPASE REGULATORY SUBUNIT"/>
    <property type="match status" value="1"/>
</dbReference>
<dbReference type="Gene3D" id="1.25.10.10">
    <property type="entry name" value="Leucine-rich Repeat Variant"/>
    <property type="match status" value="1"/>
</dbReference>
<evidence type="ECO:0000256" key="4">
    <source>
        <dbReference type="SAM" id="MobiDB-lite"/>
    </source>
</evidence>
<name>A0A8J5XNF5_DIALT</name>
<feature type="region of interest" description="Disordered" evidence="4">
    <location>
        <begin position="1"/>
        <end position="34"/>
    </location>
</feature>
<feature type="domain" description="26S proteasome non-ATPase regulatory subunit RPN1 C-terminal" evidence="6">
    <location>
        <begin position="873"/>
        <end position="926"/>
    </location>
</feature>
<dbReference type="EMBL" id="JAGTXO010000015">
    <property type="protein sequence ID" value="KAG8463714.1"/>
    <property type="molecule type" value="Genomic_DNA"/>
</dbReference>
<dbReference type="OrthoDB" id="10252509at2759"/>
<dbReference type="InterPro" id="IPR011989">
    <property type="entry name" value="ARM-like"/>
</dbReference>
<dbReference type="GO" id="GO:0005634">
    <property type="term" value="C:nucleus"/>
    <property type="evidence" value="ECO:0007669"/>
    <property type="project" value="TreeGrafter"/>
</dbReference>
<evidence type="ECO:0000256" key="3">
    <source>
        <dbReference type="ARBA" id="ARBA00022942"/>
    </source>
</evidence>
<feature type="compositionally biased region" description="Basic and acidic residues" evidence="4">
    <location>
        <begin position="12"/>
        <end position="28"/>
    </location>
</feature>
<dbReference type="InterPro" id="IPR040892">
    <property type="entry name" value="RPN1_N"/>
</dbReference>
<comment type="similarity">
    <text evidence="1">Belongs to the proteasome subunit S2 family.</text>
</comment>
<keyword evidence="3" id="KW-0647">Proteasome</keyword>
<evidence type="ECO:0000313" key="8">
    <source>
        <dbReference type="Proteomes" id="UP000751190"/>
    </source>
</evidence>